<keyword evidence="3" id="KW-0804">Transcription</keyword>
<dbReference type="PROSITE" id="PS51294">
    <property type="entry name" value="HTH_MYB"/>
    <property type="match status" value="1"/>
</dbReference>
<keyword evidence="2" id="KW-0805">Transcription regulation</keyword>
<evidence type="ECO:0000256" key="5">
    <source>
        <dbReference type="SAM" id="MobiDB-lite"/>
    </source>
</evidence>
<evidence type="ECO:0000313" key="7">
    <source>
        <dbReference type="EMBL" id="KHN01781.1"/>
    </source>
</evidence>
<dbReference type="InterPro" id="IPR009057">
    <property type="entry name" value="Homeodomain-like_sf"/>
</dbReference>
<dbReference type="CDD" id="cd00167">
    <property type="entry name" value="SANT"/>
    <property type="match status" value="1"/>
</dbReference>
<dbReference type="SUPFAM" id="SSF46689">
    <property type="entry name" value="Homeodomain-like"/>
    <property type="match status" value="1"/>
</dbReference>
<evidence type="ECO:0000256" key="3">
    <source>
        <dbReference type="ARBA" id="ARBA00023163"/>
    </source>
</evidence>
<dbReference type="PANTHER" id="PTHR44042:SF15">
    <property type="entry name" value="DUPLICATED HOMEODOMAIN-LIKE SUPERFAMILY PROTEIN"/>
    <property type="match status" value="1"/>
</dbReference>
<dbReference type="GO" id="GO:0003677">
    <property type="term" value="F:DNA binding"/>
    <property type="evidence" value="ECO:0007669"/>
    <property type="project" value="InterPro"/>
</dbReference>
<dbReference type="Proteomes" id="UP000053555">
    <property type="component" value="Unassembled WGS sequence"/>
</dbReference>
<organism evidence="7">
    <name type="scientific">Glycine soja</name>
    <name type="common">Wild soybean</name>
    <dbReference type="NCBI Taxonomy" id="3848"/>
    <lineage>
        <taxon>Eukaryota</taxon>
        <taxon>Viridiplantae</taxon>
        <taxon>Streptophyta</taxon>
        <taxon>Embryophyta</taxon>
        <taxon>Tracheophyta</taxon>
        <taxon>Spermatophyta</taxon>
        <taxon>Magnoliopsida</taxon>
        <taxon>eudicotyledons</taxon>
        <taxon>Gunneridae</taxon>
        <taxon>Pentapetalae</taxon>
        <taxon>rosids</taxon>
        <taxon>fabids</taxon>
        <taxon>Fabales</taxon>
        <taxon>Fabaceae</taxon>
        <taxon>Papilionoideae</taxon>
        <taxon>50 kb inversion clade</taxon>
        <taxon>NPAAA clade</taxon>
        <taxon>indigoferoid/millettioid clade</taxon>
        <taxon>Phaseoleae</taxon>
        <taxon>Glycine</taxon>
        <taxon>Glycine subgen. Soja</taxon>
    </lineage>
</organism>
<dbReference type="InterPro" id="IPR006447">
    <property type="entry name" value="Myb_dom_plants"/>
</dbReference>
<dbReference type="Gene3D" id="1.10.10.60">
    <property type="entry name" value="Homeodomain-like"/>
    <property type="match status" value="1"/>
</dbReference>
<dbReference type="InterPro" id="IPR017930">
    <property type="entry name" value="Myb_dom"/>
</dbReference>
<dbReference type="EMBL" id="KN670767">
    <property type="protein sequence ID" value="KHN01781.1"/>
    <property type="molecule type" value="Genomic_DNA"/>
</dbReference>
<feature type="compositionally biased region" description="Low complexity" evidence="5">
    <location>
        <begin position="80"/>
        <end position="90"/>
    </location>
</feature>
<evidence type="ECO:0000256" key="2">
    <source>
        <dbReference type="ARBA" id="ARBA00023015"/>
    </source>
</evidence>
<dbReference type="Pfam" id="PF00249">
    <property type="entry name" value="Myb_DNA-binding"/>
    <property type="match status" value="1"/>
</dbReference>
<evidence type="ECO:0000256" key="1">
    <source>
        <dbReference type="ARBA" id="ARBA00004123"/>
    </source>
</evidence>
<dbReference type="InterPro" id="IPR001005">
    <property type="entry name" value="SANT/Myb"/>
</dbReference>
<evidence type="ECO:0000256" key="4">
    <source>
        <dbReference type="ARBA" id="ARBA00023242"/>
    </source>
</evidence>
<feature type="region of interest" description="Disordered" evidence="5">
    <location>
        <begin position="33"/>
        <end position="101"/>
    </location>
</feature>
<dbReference type="AlphaFoldDB" id="A0A0B2NXE2"/>
<protein>
    <submittedName>
        <fullName evidence="7">Myb-like protein J</fullName>
    </submittedName>
</protein>
<proteinExistence type="predicted"/>
<keyword evidence="4" id="KW-0539">Nucleus</keyword>
<dbReference type="GO" id="GO:0005634">
    <property type="term" value="C:nucleus"/>
    <property type="evidence" value="ECO:0007669"/>
    <property type="project" value="UniProtKB-SubCell"/>
</dbReference>
<name>A0A0B2NXE2_GLYSO</name>
<gene>
    <name evidence="7" type="ORF">glysoja_028453</name>
</gene>
<comment type="subcellular location">
    <subcellularLocation>
        <location evidence="1">Nucleus</location>
    </subcellularLocation>
</comment>
<feature type="domain" description="HTH myb-type" evidence="6">
    <location>
        <begin position="105"/>
        <end position="161"/>
    </location>
</feature>
<accession>A0A0B2NXE2</accession>
<dbReference type="NCBIfam" id="TIGR01557">
    <property type="entry name" value="myb_SHAQKYF"/>
    <property type="match status" value="1"/>
</dbReference>
<dbReference type="PANTHER" id="PTHR44042">
    <property type="entry name" value="DUPLICATED HOMEODOMAIN-LIKE SUPERFAMILY PROTEIN-RELATED"/>
    <property type="match status" value="1"/>
</dbReference>
<reference evidence="7" key="1">
    <citation type="submission" date="2014-07" db="EMBL/GenBank/DDBJ databases">
        <title>Identification of a novel salt tolerance gene in wild soybean by whole-genome sequencing.</title>
        <authorList>
            <person name="Lam H.-M."/>
            <person name="Qi X."/>
            <person name="Li M.-W."/>
            <person name="Liu X."/>
            <person name="Xie M."/>
            <person name="Ni M."/>
            <person name="Xu X."/>
        </authorList>
    </citation>
    <scope>NUCLEOTIDE SEQUENCE [LARGE SCALE GENOMIC DNA]</scope>
    <source>
        <tissue evidence="7">Root</tissue>
    </source>
</reference>
<evidence type="ECO:0000259" key="6">
    <source>
        <dbReference type="PROSITE" id="PS51294"/>
    </source>
</evidence>
<sequence length="390" mass="44988">MSDYYFNEEEMQELLKENDAPVFDDFFNDFAAQDSSPPADEILPADEVLDPPPLPTSHMVHSSATAPDPAPHLVPSEETLPSSHPHPLLPQNMESNHVMLSGDSSHHKKYEHWTIEEHKSFLFGLEIMKEKGWKQISEKYVPSKTLKQVASHAQKYFKRKNTPMKERKRRSIHDITLEDIHMTDTSHIDKHNWVPLPTNFAVQPHTPHIDQPNWVPPTPNFIVQPHTPSIHQHNWVPPTPNFIAQSHTPRIDQHTWVPPAPPNFAGQPRSAHIDQLNWVSPPPNFAPHTPLVDQDNWVPTPPDFAVQSHTPHIDQHNLVPPPPNFAVQPHQMQRAQHMQQFNLHDSSPQMDEYRNFNSFHPQNELDLIAQQILEYKKNKFNHKNNEGSSR</sequence>